<evidence type="ECO:0000256" key="1">
    <source>
        <dbReference type="SAM" id="MobiDB-lite"/>
    </source>
</evidence>
<dbReference type="EMBL" id="UZAH01003286">
    <property type="protein sequence ID" value="VDO24222.1"/>
    <property type="molecule type" value="Genomic_DNA"/>
</dbReference>
<keyword evidence="3" id="KW-1185">Reference proteome</keyword>
<protein>
    <submittedName>
        <fullName evidence="4">DUF4102 domain-containing protein</fullName>
    </submittedName>
</protein>
<proteinExistence type="predicted"/>
<sequence length="46" mass="5170">MCAVLESKTPRTTELARFDPERAQQELQRAKRLKAADGSEAAELPR</sequence>
<dbReference type="Proteomes" id="UP000050761">
    <property type="component" value="Unassembled WGS sequence"/>
</dbReference>
<name>A0A183F7Z7_HELPZ</name>
<evidence type="ECO:0000313" key="4">
    <source>
        <dbReference type="WBParaSite" id="HPBE_0000228901-mRNA-1"/>
    </source>
</evidence>
<evidence type="ECO:0000313" key="2">
    <source>
        <dbReference type="EMBL" id="VDO24222.1"/>
    </source>
</evidence>
<feature type="compositionally biased region" description="Basic and acidic residues" evidence="1">
    <location>
        <begin position="8"/>
        <end position="24"/>
    </location>
</feature>
<dbReference type="AlphaFoldDB" id="A0A183F7Z7"/>
<reference evidence="4" key="2">
    <citation type="submission" date="2019-09" db="UniProtKB">
        <authorList>
            <consortium name="WormBaseParasite"/>
        </authorList>
    </citation>
    <scope>IDENTIFICATION</scope>
</reference>
<dbReference type="WBParaSite" id="HPBE_0000228901-mRNA-1">
    <property type="protein sequence ID" value="HPBE_0000228901-mRNA-1"/>
    <property type="gene ID" value="HPBE_0000228901"/>
</dbReference>
<feature type="region of interest" description="Disordered" evidence="1">
    <location>
        <begin position="1"/>
        <end position="46"/>
    </location>
</feature>
<evidence type="ECO:0000313" key="3">
    <source>
        <dbReference type="Proteomes" id="UP000050761"/>
    </source>
</evidence>
<reference evidence="2 3" key="1">
    <citation type="submission" date="2018-11" db="EMBL/GenBank/DDBJ databases">
        <authorList>
            <consortium name="Pathogen Informatics"/>
        </authorList>
    </citation>
    <scope>NUCLEOTIDE SEQUENCE [LARGE SCALE GENOMIC DNA]</scope>
</reference>
<accession>A0A183F7Z7</accession>
<gene>
    <name evidence="2" type="ORF">HPBE_LOCUS2289</name>
</gene>
<organism evidence="3 4">
    <name type="scientific">Heligmosomoides polygyrus</name>
    <name type="common">Parasitic roundworm</name>
    <dbReference type="NCBI Taxonomy" id="6339"/>
    <lineage>
        <taxon>Eukaryota</taxon>
        <taxon>Metazoa</taxon>
        <taxon>Ecdysozoa</taxon>
        <taxon>Nematoda</taxon>
        <taxon>Chromadorea</taxon>
        <taxon>Rhabditida</taxon>
        <taxon>Rhabditina</taxon>
        <taxon>Rhabditomorpha</taxon>
        <taxon>Strongyloidea</taxon>
        <taxon>Heligmosomidae</taxon>
        <taxon>Heligmosomoides</taxon>
    </lineage>
</organism>
<accession>A0A3P7X3V8</accession>